<accession>X1RPE4</accession>
<reference evidence="2" key="1">
    <citation type="journal article" date="2014" name="Front. Microbiol.">
        <title>High frequency of phylogenetically diverse reductive dehalogenase-homologous genes in deep subseafloor sedimentary metagenomes.</title>
        <authorList>
            <person name="Kawai M."/>
            <person name="Futagami T."/>
            <person name="Toyoda A."/>
            <person name="Takaki Y."/>
            <person name="Nishi S."/>
            <person name="Hori S."/>
            <person name="Arai W."/>
            <person name="Tsubouchi T."/>
            <person name="Morono Y."/>
            <person name="Uchiyama I."/>
            <person name="Ito T."/>
            <person name="Fujiyama A."/>
            <person name="Inagaki F."/>
            <person name="Takami H."/>
        </authorList>
    </citation>
    <scope>NUCLEOTIDE SEQUENCE</scope>
    <source>
        <strain evidence="2">Expedition CK06-06</strain>
    </source>
</reference>
<dbReference type="GO" id="GO:0005524">
    <property type="term" value="F:ATP binding"/>
    <property type="evidence" value="ECO:0007669"/>
    <property type="project" value="InterPro"/>
</dbReference>
<dbReference type="PROSITE" id="PS50975">
    <property type="entry name" value="ATP_GRASP"/>
    <property type="match status" value="1"/>
</dbReference>
<evidence type="ECO:0000313" key="2">
    <source>
        <dbReference type="EMBL" id="GAI82607.1"/>
    </source>
</evidence>
<feature type="non-terminal residue" evidence="2">
    <location>
        <position position="1"/>
    </location>
</feature>
<dbReference type="EMBL" id="BARW01010965">
    <property type="protein sequence ID" value="GAI82607.1"/>
    <property type="molecule type" value="Genomic_DNA"/>
</dbReference>
<dbReference type="Gene3D" id="3.30.470.20">
    <property type="entry name" value="ATP-grasp fold, B domain"/>
    <property type="match status" value="1"/>
</dbReference>
<feature type="non-terminal residue" evidence="2">
    <location>
        <position position="259"/>
    </location>
</feature>
<dbReference type="InterPro" id="IPR011761">
    <property type="entry name" value="ATP-grasp"/>
</dbReference>
<dbReference type="AlphaFoldDB" id="X1RPE4"/>
<organism evidence="2">
    <name type="scientific">marine sediment metagenome</name>
    <dbReference type="NCBI Taxonomy" id="412755"/>
    <lineage>
        <taxon>unclassified sequences</taxon>
        <taxon>metagenomes</taxon>
        <taxon>ecological metagenomes</taxon>
    </lineage>
</organism>
<dbReference type="GO" id="GO:0046872">
    <property type="term" value="F:metal ion binding"/>
    <property type="evidence" value="ECO:0007669"/>
    <property type="project" value="InterPro"/>
</dbReference>
<protein>
    <recommendedName>
        <fullName evidence="1">ATP-grasp domain-containing protein</fullName>
    </recommendedName>
</protein>
<comment type="caution">
    <text evidence="2">The sequence shown here is derived from an EMBL/GenBank/DDBJ whole genome shotgun (WGS) entry which is preliminary data.</text>
</comment>
<evidence type="ECO:0000259" key="1">
    <source>
        <dbReference type="PROSITE" id="PS50975"/>
    </source>
</evidence>
<dbReference type="SUPFAM" id="SSF56059">
    <property type="entry name" value="Glutathione synthetase ATP-binding domain-like"/>
    <property type="match status" value="1"/>
</dbReference>
<gene>
    <name evidence="2" type="ORF">S12H4_21344</name>
</gene>
<proteinExistence type="predicted"/>
<sequence>AKYLLPDHVDMLICTSKWRVVKKLLDKGLEDTIPRTRLISHKKGMAEAFKEFKPPLWLRIPEGAGARGALLVSKPKHAIDWIDYWKDMKGYAGQWMLQEYLPGRNFSWCSIWYKGQFIASSTMERLEYFMANAAVTGISGATGVCRIVHDDRLQKLGVGVVLGLSDCPHGVYTMDAREDVQGNVKLTEIENRMQGRNRLHTSAGVNLPEIIVRLLTGLPLDSAVKRIDGGIEGMTLYRQLDLESIIIHEHVKSVAAETP</sequence>
<name>X1RPE4_9ZZZZ</name>
<feature type="domain" description="ATP-grasp" evidence="1">
    <location>
        <begin position="23"/>
        <end position="216"/>
    </location>
</feature>